<dbReference type="Proteomes" id="UP000692954">
    <property type="component" value="Unassembled WGS sequence"/>
</dbReference>
<sequence length="83" mass="10084">MISIRHPNKKNLQLLLIYQLAIQQYIMMIEMNKEENVRLNNEKMQKEIMVQNPLFNIWMINSFDQKQEQKDPIQKTLQLLVII</sequence>
<accession>A0A8S1REZ5</accession>
<gene>
    <name evidence="1" type="ORF">PSON_ATCC_30995.1.T1630049</name>
</gene>
<keyword evidence="2" id="KW-1185">Reference proteome</keyword>
<protein>
    <submittedName>
        <fullName evidence="1">Uncharacterized protein</fullName>
    </submittedName>
</protein>
<dbReference type="EMBL" id="CAJJDN010000163">
    <property type="protein sequence ID" value="CAD8125912.1"/>
    <property type="molecule type" value="Genomic_DNA"/>
</dbReference>
<dbReference type="AlphaFoldDB" id="A0A8S1REZ5"/>
<reference evidence="1" key="1">
    <citation type="submission" date="2021-01" db="EMBL/GenBank/DDBJ databases">
        <authorList>
            <consortium name="Genoscope - CEA"/>
            <person name="William W."/>
        </authorList>
    </citation>
    <scope>NUCLEOTIDE SEQUENCE</scope>
</reference>
<comment type="caution">
    <text evidence="1">The sequence shown here is derived from an EMBL/GenBank/DDBJ whole genome shotgun (WGS) entry which is preliminary data.</text>
</comment>
<name>A0A8S1REZ5_9CILI</name>
<evidence type="ECO:0000313" key="1">
    <source>
        <dbReference type="EMBL" id="CAD8125912.1"/>
    </source>
</evidence>
<evidence type="ECO:0000313" key="2">
    <source>
        <dbReference type="Proteomes" id="UP000692954"/>
    </source>
</evidence>
<organism evidence="1 2">
    <name type="scientific">Paramecium sonneborni</name>
    <dbReference type="NCBI Taxonomy" id="65129"/>
    <lineage>
        <taxon>Eukaryota</taxon>
        <taxon>Sar</taxon>
        <taxon>Alveolata</taxon>
        <taxon>Ciliophora</taxon>
        <taxon>Intramacronucleata</taxon>
        <taxon>Oligohymenophorea</taxon>
        <taxon>Peniculida</taxon>
        <taxon>Parameciidae</taxon>
        <taxon>Paramecium</taxon>
    </lineage>
</organism>
<proteinExistence type="predicted"/>